<feature type="transmembrane region" description="Helical" evidence="42">
    <location>
        <begin position="54"/>
        <end position="73"/>
    </location>
</feature>
<dbReference type="OMA" id="VTIYMAK"/>
<keyword evidence="23" id="KW-0333">Golgi apparatus</keyword>
<keyword evidence="27" id="KW-0458">Lysosome</keyword>
<dbReference type="VEuPathDB" id="FungiDB:HMPREF1544_00330"/>
<keyword evidence="14" id="KW-0964">Secreted</keyword>
<dbReference type="Proteomes" id="UP000014254">
    <property type="component" value="Unassembled WGS sequence"/>
</dbReference>
<evidence type="ECO:0000256" key="37">
    <source>
        <dbReference type="ARBA" id="ARBA00048455"/>
    </source>
</evidence>
<evidence type="ECO:0000256" key="15">
    <source>
        <dbReference type="ARBA" id="ARBA00022692"/>
    </source>
</evidence>
<feature type="transmembrane region" description="Helical" evidence="42">
    <location>
        <begin position="93"/>
        <end position="114"/>
    </location>
</feature>
<comment type="catalytic activity">
    <reaction evidence="38">
        <text>uroporphyrin III(in) + ATP + H2O = uroporphyrin III(out) + ADP + phosphate + H(+)</text>
        <dbReference type="Rhea" id="RHEA:66776"/>
        <dbReference type="ChEBI" id="CHEBI:15377"/>
        <dbReference type="ChEBI" id="CHEBI:15378"/>
        <dbReference type="ChEBI" id="CHEBI:30616"/>
        <dbReference type="ChEBI" id="CHEBI:43474"/>
        <dbReference type="ChEBI" id="CHEBI:167479"/>
        <dbReference type="ChEBI" id="CHEBI:456216"/>
    </reaction>
    <physiologicalReaction direction="left-to-right" evidence="38">
        <dbReference type="Rhea" id="RHEA:66777"/>
    </physiologicalReaction>
</comment>
<dbReference type="SMART" id="SM00382">
    <property type="entry name" value="AAA"/>
    <property type="match status" value="1"/>
</dbReference>
<evidence type="ECO:0000256" key="1">
    <source>
        <dbReference type="ARBA" id="ARBA00004146"/>
    </source>
</evidence>
<dbReference type="Gene3D" id="3.40.50.300">
    <property type="entry name" value="P-loop containing nucleotide triphosphate hydrolases"/>
    <property type="match status" value="1"/>
</dbReference>
<keyword evidence="15 42" id="KW-0812">Transmembrane</keyword>
<dbReference type="CDD" id="cd18581">
    <property type="entry name" value="ABC_6TM_ABCB6"/>
    <property type="match status" value="1"/>
</dbReference>
<keyword evidence="20" id="KW-0067">ATP-binding</keyword>
<keyword evidence="13" id="KW-1003">Cell membrane</keyword>
<evidence type="ECO:0000256" key="20">
    <source>
        <dbReference type="ARBA" id="ARBA00022840"/>
    </source>
</evidence>
<dbReference type="EMBL" id="KE123897">
    <property type="protein sequence ID" value="EPB92891.1"/>
    <property type="molecule type" value="Genomic_DNA"/>
</dbReference>
<feature type="transmembrane region" description="Helical" evidence="42">
    <location>
        <begin position="224"/>
        <end position="244"/>
    </location>
</feature>
<keyword evidence="19" id="KW-0256">Endoplasmic reticulum</keyword>
<dbReference type="InterPro" id="IPR011527">
    <property type="entry name" value="ABC1_TM_dom"/>
</dbReference>
<dbReference type="STRING" id="1220926.S2JRQ6"/>
<feature type="compositionally biased region" description="Basic and acidic residues" evidence="41">
    <location>
        <begin position="825"/>
        <end position="834"/>
    </location>
</feature>
<comment type="catalytic activity">
    <reaction evidence="37">
        <text>pheophorbide a(in) + ATP + H2O = pheophorbide a(out) + ADP + phosphate + H(+)</text>
        <dbReference type="Rhea" id="RHEA:61360"/>
        <dbReference type="ChEBI" id="CHEBI:15377"/>
        <dbReference type="ChEBI" id="CHEBI:15378"/>
        <dbReference type="ChEBI" id="CHEBI:30616"/>
        <dbReference type="ChEBI" id="CHEBI:43474"/>
        <dbReference type="ChEBI" id="CHEBI:58687"/>
        <dbReference type="ChEBI" id="CHEBI:456216"/>
    </reaction>
    <physiologicalReaction direction="left-to-right" evidence="37">
        <dbReference type="Rhea" id="RHEA:61361"/>
    </physiologicalReaction>
</comment>
<comment type="similarity">
    <text evidence="29">Belongs to the ABC transporter superfamily. ABCB family. Heavy Metal importer (TC 3.A.1.210) subfamily.</text>
</comment>
<evidence type="ECO:0000256" key="34">
    <source>
        <dbReference type="ARBA" id="ARBA00047753"/>
    </source>
</evidence>
<evidence type="ECO:0000256" key="12">
    <source>
        <dbReference type="ARBA" id="ARBA00022448"/>
    </source>
</evidence>
<feature type="transmembrane region" description="Helical" evidence="42">
    <location>
        <begin position="331"/>
        <end position="350"/>
    </location>
</feature>
<comment type="catalytic activity">
    <reaction evidence="35">
        <text>uroporphyrin I(in) + ATP + H2O = uroporphyrin I(out) + ADP + phosphate + H(+)</text>
        <dbReference type="Rhea" id="RHEA:66772"/>
        <dbReference type="ChEBI" id="CHEBI:15377"/>
        <dbReference type="ChEBI" id="CHEBI:15378"/>
        <dbReference type="ChEBI" id="CHEBI:30616"/>
        <dbReference type="ChEBI" id="CHEBI:43474"/>
        <dbReference type="ChEBI" id="CHEBI:167480"/>
        <dbReference type="ChEBI" id="CHEBI:456216"/>
    </reaction>
    <physiologicalReaction direction="left-to-right" evidence="35">
        <dbReference type="Rhea" id="RHEA:66773"/>
    </physiologicalReaction>
</comment>
<evidence type="ECO:0000256" key="38">
    <source>
        <dbReference type="ARBA" id="ARBA00048510"/>
    </source>
</evidence>
<evidence type="ECO:0000256" key="39">
    <source>
        <dbReference type="ARBA" id="ARBA00048636"/>
    </source>
</evidence>
<evidence type="ECO:0000256" key="5">
    <source>
        <dbReference type="ARBA" id="ARBA00004414"/>
    </source>
</evidence>
<feature type="domain" description="ABC transmembrane type-1" evidence="44">
    <location>
        <begin position="189"/>
        <end position="474"/>
    </location>
</feature>
<protein>
    <recommendedName>
        <fullName evidence="31">ATP-binding cassette sub-family B member 6</fullName>
        <ecNumber evidence="30">7.6.2.5</ecNumber>
    </recommendedName>
    <alternativeName>
        <fullName evidence="32">ABC-type heme transporter ABCB6</fullName>
    </alternativeName>
</protein>
<dbReference type="PROSITE" id="PS00211">
    <property type="entry name" value="ABC_TRANSPORTER_1"/>
    <property type="match status" value="1"/>
</dbReference>
<evidence type="ECO:0000256" key="14">
    <source>
        <dbReference type="ARBA" id="ARBA00022525"/>
    </source>
</evidence>
<evidence type="ECO:0000256" key="42">
    <source>
        <dbReference type="SAM" id="Phobius"/>
    </source>
</evidence>
<feature type="transmembrane region" description="Helical" evidence="42">
    <location>
        <begin position="184"/>
        <end position="204"/>
    </location>
</feature>
<dbReference type="InterPro" id="IPR027417">
    <property type="entry name" value="P-loop_NTPase"/>
</dbReference>
<dbReference type="GO" id="GO:0005789">
    <property type="term" value="C:endoplasmic reticulum membrane"/>
    <property type="evidence" value="ECO:0007669"/>
    <property type="project" value="UniProtKB-SubCell"/>
</dbReference>
<evidence type="ECO:0000256" key="32">
    <source>
        <dbReference type="ARBA" id="ARBA00031413"/>
    </source>
</evidence>
<evidence type="ECO:0000256" key="22">
    <source>
        <dbReference type="ARBA" id="ARBA00022989"/>
    </source>
</evidence>
<evidence type="ECO:0000256" key="4">
    <source>
        <dbReference type="ARBA" id="ARBA00004374"/>
    </source>
</evidence>
<evidence type="ECO:0000256" key="29">
    <source>
        <dbReference type="ARBA" id="ARBA00024363"/>
    </source>
</evidence>
<dbReference type="InParanoid" id="S2JRQ6"/>
<dbReference type="AlphaFoldDB" id="S2JRQ6"/>
<evidence type="ECO:0000259" key="43">
    <source>
        <dbReference type="PROSITE" id="PS50893"/>
    </source>
</evidence>
<comment type="catalytic activity">
    <reaction evidence="39">
        <text>coproporphyrin III(in) + ATP + H2O = coproporphyrin III(out) + ADP + phosphate + H(+)</text>
        <dbReference type="Rhea" id="RHEA:66664"/>
        <dbReference type="ChEBI" id="CHEBI:15377"/>
        <dbReference type="ChEBI" id="CHEBI:15378"/>
        <dbReference type="ChEBI" id="CHEBI:30616"/>
        <dbReference type="ChEBI" id="CHEBI:43474"/>
        <dbReference type="ChEBI" id="CHEBI:131725"/>
        <dbReference type="ChEBI" id="CHEBI:456216"/>
    </reaction>
    <physiologicalReaction direction="left-to-right" evidence="39">
        <dbReference type="Rhea" id="RHEA:66665"/>
    </physiologicalReaction>
</comment>
<evidence type="ECO:0000313" key="46">
    <source>
        <dbReference type="Proteomes" id="UP000014254"/>
    </source>
</evidence>
<dbReference type="GO" id="GO:0032585">
    <property type="term" value="C:multivesicular body membrane"/>
    <property type="evidence" value="ECO:0007669"/>
    <property type="project" value="UniProtKB-SubCell"/>
</dbReference>
<dbReference type="SUPFAM" id="SSF90123">
    <property type="entry name" value="ABC transporter transmembrane region"/>
    <property type="match status" value="1"/>
</dbReference>
<dbReference type="InterPro" id="IPR017871">
    <property type="entry name" value="ABC_transporter-like_CS"/>
</dbReference>
<dbReference type="FunCoup" id="S2JRQ6">
    <property type="interactions" value="89"/>
</dbReference>
<comment type="subcellular location">
    <subcellularLocation>
        <location evidence="8">Cell membrane</location>
        <topology evidence="8">Multi-pass membrane protein</topology>
    </subcellularLocation>
    <subcellularLocation>
        <location evidence="1">Early endosome membrane</location>
    </subcellularLocation>
    <subcellularLocation>
        <location evidence="6">Endoplasmic reticulum membrane</location>
        <topology evidence="6">Multi-pass membrane protein</topology>
    </subcellularLocation>
    <subcellularLocation>
        <location evidence="3">Endosome membrane</location>
        <topology evidence="3">Multi-pass membrane protein</topology>
    </subcellularLocation>
    <subcellularLocation>
        <location evidence="2">Endosome</location>
        <location evidence="2">Multivesicular body membrane</location>
    </subcellularLocation>
    <subcellularLocation>
        <location evidence="9">Golgi apparatus membrane</location>
        <topology evidence="9">Multi-pass membrane protein</topology>
    </subcellularLocation>
    <subcellularLocation>
        <location evidence="5">Late endosome membrane</location>
    </subcellularLocation>
    <subcellularLocation>
        <location evidence="10">Lysosome membrane</location>
    </subcellularLocation>
    <subcellularLocation>
        <location evidence="28">Melanosome membrane</location>
    </subcellularLocation>
    <subcellularLocation>
        <location evidence="4">Mitochondrion outer membrane</location>
        <topology evidence="4">Multi-pass membrane protein</topology>
    </subcellularLocation>
    <subcellularLocation>
        <location evidence="7">Secreted</location>
        <location evidence="7">Extracellular exosome</location>
    </subcellularLocation>
</comment>
<evidence type="ECO:0000256" key="17">
    <source>
        <dbReference type="ARBA" id="ARBA00022753"/>
    </source>
</evidence>
<feature type="compositionally biased region" description="Basic residues" evidence="41">
    <location>
        <begin position="914"/>
        <end position="927"/>
    </location>
</feature>
<dbReference type="EC" id="7.6.2.5" evidence="30"/>
<comment type="catalytic activity">
    <reaction evidence="36">
        <text>protoporphyrin IX(in) + ATP + H2O = protoporphyrin IX(out) + ADP + phosphate + H(+)</text>
        <dbReference type="Rhea" id="RHEA:61336"/>
        <dbReference type="ChEBI" id="CHEBI:15377"/>
        <dbReference type="ChEBI" id="CHEBI:15378"/>
        <dbReference type="ChEBI" id="CHEBI:30616"/>
        <dbReference type="ChEBI" id="CHEBI:43474"/>
        <dbReference type="ChEBI" id="CHEBI:57306"/>
        <dbReference type="ChEBI" id="CHEBI:456216"/>
    </reaction>
    <physiologicalReaction direction="left-to-right" evidence="36">
        <dbReference type="Rhea" id="RHEA:61337"/>
    </physiologicalReaction>
</comment>
<sequence length="927" mass="104329">MSYLLDTAVVVAQVFIQGDLSTILVYYIGVSWLAWTVSLLCLMDESHKFSKWHWLQYTFFALATLGETIIAWLWTVGIYKPRPGTIFTTYDYIFLGIFVGRYFMEVSVFVLSFIQLMATKRHIRNSETSPLLANRANYGATTNSSDNDQIITTAKDENRSGYHDFWNKLRKVMPYIWPHNDRKLQNLVVICFLLMLLGLTINVYTPLQIGKVVDQFNREPQTFAWAAVCAYVAFKFLQGGSGLIQALQNWLWIPIGQFTTREISVKLFAHLHSLSLHYHINRKTGEVLRIVDRGTNSIVQLLSQIVFQIFPALANILIAVVVFSIQFSLPFGIIVFVTMSLYLYTTITLTEWRNSFRRKMNELDNFARTKAVDSLLNFETVKYYNAEGFEVRRYDNAIVEYQKADYKNSVSLNVLNLAQNAVITGGLLAGSLLFAYEVSLGKLTPGDFVSFNVYMMQLYTPLHFFGTYYRMIQQNFIDMEKMFDLFDVEETVKDAEGAGSLTVTEGHVKFDNVCFAYDNRQTALNGVSFDIPKGATVALVGPSGGGKSTILRLLFRFYDPNSGHIYIDGQDISQVKQSSLRQNIGVVPQDTVLFNDTIMYNIRYGRNDASDEDVYRAAKAAQIHDKILTFPDGYDTKVGERGLRLSGGEKQRVAIARTILKNPPVILLDEATSALDTTTERFIQEALSDMTKDRTTLVIAHRLSTIVNSDLILVIKDGKVVESGSHEALIQGAMSGQNEGIYYEMWQKQLDDHHDLSQTASGAVTPKLLEEVGTSAFVQEPVKVTLTEPSKEPVAEKSEEAVKEREILQEVGSSTATVQEDDLKEDSTESKAIETNDASEPSTDKKKEELRIDTTATTTSTTEEDDTAESSSSSSDNKIIKDRDISMTPVEEEQPEAQKTTSPATKSASQSSSKSRRNKKKKRKSKK</sequence>
<dbReference type="FunFam" id="3.40.50.300:FF:000186">
    <property type="entry name" value="ATP-binding cassette sub-family B member 7, mitochondrial"/>
    <property type="match status" value="1"/>
</dbReference>
<evidence type="ECO:0000256" key="33">
    <source>
        <dbReference type="ARBA" id="ARBA00047649"/>
    </source>
</evidence>
<dbReference type="PANTHER" id="PTHR24221:SF654">
    <property type="entry name" value="ATP-BINDING CASSETTE SUB-FAMILY B MEMBER 6"/>
    <property type="match status" value="1"/>
</dbReference>
<evidence type="ECO:0000256" key="30">
    <source>
        <dbReference type="ARBA" id="ARBA00024385"/>
    </source>
</evidence>
<keyword evidence="24" id="KW-0496">Mitochondrion</keyword>
<evidence type="ECO:0000259" key="44">
    <source>
        <dbReference type="PROSITE" id="PS50929"/>
    </source>
</evidence>
<evidence type="ECO:0000256" key="10">
    <source>
        <dbReference type="ARBA" id="ARBA00004656"/>
    </source>
</evidence>
<dbReference type="Gene3D" id="1.20.1560.10">
    <property type="entry name" value="ABC transporter type 1, transmembrane domain"/>
    <property type="match status" value="1"/>
</dbReference>
<evidence type="ECO:0000256" key="9">
    <source>
        <dbReference type="ARBA" id="ARBA00004653"/>
    </source>
</evidence>
<evidence type="ECO:0000256" key="25">
    <source>
        <dbReference type="ARBA" id="ARBA00023136"/>
    </source>
</evidence>
<evidence type="ECO:0000313" key="45">
    <source>
        <dbReference type="EMBL" id="EPB92891.1"/>
    </source>
</evidence>
<evidence type="ECO:0000256" key="28">
    <source>
        <dbReference type="ARBA" id="ARBA00024320"/>
    </source>
</evidence>
<keyword evidence="21" id="KW-1278">Translocase</keyword>
<dbReference type="PROSITE" id="PS50893">
    <property type="entry name" value="ABC_TRANSPORTER_2"/>
    <property type="match status" value="1"/>
</dbReference>
<keyword evidence="18" id="KW-1000">Mitochondrion outer membrane</keyword>
<dbReference type="SUPFAM" id="SSF52540">
    <property type="entry name" value="P-loop containing nucleoside triphosphate hydrolases"/>
    <property type="match status" value="1"/>
</dbReference>
<feature type="compositionally biased region" description="Basic and acidic residues" evidence="41">
    <location>
        <begin position="842"/>
        <end position="852"/>
    </location>
</feature>
<keyword evidence="17" id="KW-0967">Endosome</keyword>
<evidence type="ECO:0000256" key="6">
    <source>
        <dbReference type="ARBA" id="ARBA00004477"/>
    </source>
</evidence>
<dbReference type="GO" id="GO:0031901">
    <property type="term" value="C:early endosome membrane"/>
    <property type="evidence" value="ECO:0007669"/>
    <property type="project" value="UniProtKB-SubCell"/>
</dbReference>
<evidence type="ECO:0000256" key="27">
    <source>
        <dbReference type="ARBA" id="ARBA00023228"/>
    </source>
</evidence>
<evidence type="ECO:0000256" key="26">
    <source>
        <dbReference type="ARBA" id="ARBA00023157"/>
    </source>
</evidence>
<evidence type="ECO:0000256" key="13">
    <source>
        <dbReference type="ARBA" id="ARBA00022475"/>
    </source>
</evidence>
<dbReference type="InterPro" id="IPR032410">
    <property type="entry name" value="ABCB6_N"/>
</dbReference>
<accession>S2JRQ6</accession>
<evidence type="ECO:0000256" key="21">
    <source>
        <dbReference type="ARBA" id="ARBA00022967"/>
    </source>
</evidence>
<evidence type="ECO:0000256" key="16">
    <source>
        <dbReference type="ARBA" id="ARBA00022741"/>
    </source>
</evidence>
<dbReference type="PANTHER" id="PTHR24221">
    <property type="entry name" value="ATP-BINDING CASSETTE SUB-FAMILY B"/>
    <property type="match status" value="1"/>
</dbReference>
<reference evidence="46" key="1">
    <citation type="submission" date="2013-05" db="EMBL/GenBank/DDBJ databases">
        <title>The Genome sequence of Mucor circinelloides f. circinelloides 1006PhL.</title>
        <authorList>
            <consortium name="The Broad Institute Genomics Platform"/>
            <person name="Cuomo C."/>
            <person name="Earl A."/>
            <person name="Findley K."/>
            <person name="Lee S.C."/>
            <person name="Walker B."/>
            <person name="Young S."/>
            <person name="Zeng Q."/>
            <person name="Gargeya S."/>
            <person name="Fitzgerald M."/>
            <person name="Haas B."/>
            <person name="Abouelleil A."/>
            <person name="Allen A.W."/>
            <person name="Alvarado L."/>
            <person name="Arachchi H.M."/>
            <person name="Berlin A.M."/>
            <person name="Chapman S.B."/>
            <person name="Gainer-Dewar J."/>
            <person name="Goldberg J."/>
            <person name="Griggs A."/>
            <person name="Gujja S."/>
            <person name="Hansen M."/>
            <person name="Howarth C."/>
            <person name="Imamovic A."/>
            <person name="Ireland A."/>
            <person name="Larimer J."/>
            <person name="McCowan C."/>
            <person name="Murphy C."/>
            <person name="Pearson M."/>
            <person name="Poon T.W."/>
            <person name="Priest M."/>
            <person name="Roberts A."/>
            <person name="Saif S."/>
            <person name="Shea T."/>
            <person name="Sisk P."/>
            <person name="Sykes S."/>
            <person name="Wortman J."/>
            <person name="Nusbaum C."/>
            <person name="Birren B."/>
        </authorList>
    </citation>
    <scope>NUCLEOTIDE SEQUENCE [LARGE SCALE GENOMIC DNA]</scope>
    <source>
        <strain evidence="46">1006PhL</strain>
    </source>
</reference>
<dbReference type="GO" id="GO:0016887">
    <property type="term" value="F:ATP hydrolysis activity"/>
    <property type="evidence" value="ECO:0007669"/>
    <property type="project" value="InterPro"/>
</dbReference>
<comment type="catalytic activity">
    <reaction evidence="33">
        <text>heme b(in) + ATP + H2O = heme b(out) + ADP + phosphate + H(+)</text>
        <dbReference type="Rhea" id="RHEA:19261"/>
        <dbReference type="ChEBI" id="CHEBI:15377"/>
        <dbReference type="ChEBI" id="CHEBI:15378"/>
        <dbReference type="ChEBI" id="CHEBI:30616"/>
        <dbReference type="ChEBI" id="CHEBI:43474"/>
        <dbReference type="ChEBI" id="CHEBI:60344"/>
        <dbReference type="ChEBI" id="CHEBI:456216"/>
        <dbReference type="EC" id="7.6.2.5"/>
    </reaction>
    <physiologicalReaction direction="left-to-right" evidence="33">
        <dbReference type="Rhea" id="RHEA:19262"/>
    </physiologicalReaction>
</comment>
<dbReference type="Pfam" id="PF00664">
    <property type="entry name" value="ABC_membrane"/>
    <property type="match status" value="1"/>
</dbReference>
<dbReference type="eggNOG" id="KOG0056">
    <property type="taxonomic scope" value="Eukaryota"/>
</dbReference>
<dbReference type="GO" id="GO:0020037">
    <property type="term" value="F:heme binding"/>
    <property type="evidence" value="ECO:0007669"/>
    <property type="project" value="TreeGrafter"/>
</dbReference>
<dbReference type="GO" id="GO:0015439">
    <property type="term" value="F:ABC-type heme transporter activity"/>
    <property type="evidence" value="ECO:0007669"/>
    <property type="project" value="UniProtKB-EC"/>
</dbReference>
<dbReference type="InterPro" id="IPR003593">
    <property type="entry name" value="AAA+_ATPase"/>
</dbReference>
<evidence type="ECO:0000256" key="24">
    <source>
        <dbReference type="ARBA" id="ARBA00023128"/>
    </source>
</evidence>
<dbReference type="OrthoDB" id="6500128at2759"/>
<keyword evidence="22 42" id="KW-1133">Transmembrane helix</keyword>
<evidence type="ECO:0000256" key="11">
    <source>
        <dbReference type="ARBA" id="ARBA00011738"/>
    </source>
</evidence>
<dbReference type="Pfam" id="PF00005">
    <property type="entry name" value="ABC_tran"/>
    <property type="match status" value="1"/>
</dbReference>
<feature type="transmembrane region" description="Helical" evidence="42">
    <location>
        <begin position="20"/>
        <end position="42"/>
    </location>
</feature>
<evidence type="ECO:0000256" key="18">
    <source>
        <dbReference type="ARBA" id="ARBA00022787"/>
    </source>
</evidence>
<dbReference type="InterPro" id="IPR039421">
    <property type="entry name" value="Type_1_exporter"/>
</dbReference>
<feature type="region of interest" description="Disordered" evidence="41">
    <location>
        <begin position="809"/>
        <end position="927"/>
    </location>
</feature>
<feature type="transmembrane region" description="Helical" evidence="42">
    <location>
        <begin position="305"/>
        <end position="325"/>
    </location>
</feature>
<evidence type="ECO:0000256" key="23">
    <source>
        <dbReference type="ARBA" id="ARBA00023034"/>
    </source>
</evidence>
<evidence type="ECO:0000256" key="41">
    <source>
        <dbReference type="SAM" id="MobiDB-lite"/>
    </source>
</evidence>
<dbReference type="GO" id="GO:0000139">
    <property type="term" value="C:Golgi membrane"/>
    <property type="evidence" value="ECO:0007669"/>
    <property type="project" value="UniProtKB-SubCell"/>
</dbReference>
<keyword evidence="25 42" id="KW-0472">Membrane</keyword>
<gene>
    <name evidence="45" type="ORF">HMPREF1544_00330</name>
</gene>
<keyword evidence="16" id="KW-0547">Nucleotide-binding</keyword>
<dbReference type="InterPro" id="IPR003439">
    <property type="entry name" value="ABC_transporter-like_ATP-bd"/>
</dbReference>
<comment type="catalytic activity">
    <reaction evidence="40">
        <text>coproporphyrin I(in) + ATP + H2O = coproporphyrin I(out) + ADP + phosphate + H(+)</text>
        <dbReference type="Rhea" id="RHEA:66768"/>
        <dbReference type="ChEBI" id="CHEBI:15377"/>
        <dbReference type="ChEBI" id="CHEBI:15378"/>
        <dbReference type="ChEBI" id="CHEBI:30616"/>
        <dbReference type="ChEBI" id="CHEBI:43474"/>
        <dbReference type="ChEBI" id="CHEBI:167478"/>
        <dbReference type="ChEBI" id="CHEBI:456216"/>
    </reaction>
    <physiologicalReaction direction="left-to-right" evidence="40">
        <dbReference type="Rhea" id="RHEA:66769"/>
    </physiologicalReaction>
</comment>
<dbReference type="GO" id="GO:0005576">
    <property type="term" value="C:extracellular region"/>
    <property type="evidence" value="ECO:0007669"/>
    <property type="project" value="UniProtKB-SubCell"/>
</dbReference>
<evidence type="ECO:0000256" key="40">
    <source>
        <dbReference type="ARBA" id="ARBA00049398"/>
    </source>
</evidence>
<evidence type="ECO:0000256" key="31">
    <source>
        <dbReference type="ARBA" id="ARBA00024439"/>
    </source>
</evidence>
<comment type="catalytic activity">
    <reaction evidence="34">
        <text>coproporphyrinogen III(in) + ATP + H2O = coproporphyrinogen III(out) + ADP + phosphate + H(+)</text>
        <dbReference type="Rhea" id="RHEA:66680"/>
        <dbReference type="ChEBI" id="CHEBI:15377"/>
        <dbReference type="ChEBI" id="CHEBI:15378"/>
        <dbReference type="ChEBI" id="CHEBI:30616"/>
        <dbReference type="ChEBI" id="CHEBI:43474"/>
        <dbReference type="ChEBI" id="CHEBI:57309"/>
        <dbReference type="ChEBI" id="CHEBI:456216"/>
    </reaction>
    <physiologicalReaction direction="left-to-right" evidence="34">
        <dbReference type="Rhea" id="RHEA:66681"/>
    </physiologicalReaction>
</comment>
<feature type="transmembrane region" description="Helical" evidence="42">
    <location>
        <begin position="448"/>
        <end position="469"/>
    </location>
</feature>
<proteinExistence type="inferred from homology"/>
<evidence type="ECO:0000256" key="8">
    <source>
        <dbReference type="ARBA" id="ARBA00004651"/>
    </source>
</evidence>
<organism evidence="45 46">
    <name type="scientific">Mucor circinelloides f. circinelloides (strain 1006PhL)</name>
    <name type="common">Mucormycosis agent</name>
    <name type="synonym">Calyptromyces circinelloides</name>
    <dbReference type="NCBI Taxonomy" id="1220926"/>
    <lineage>
        <taxon>Eukaryota</taxon>
        <taxon>Fungi</taxon>
        <taxon>Fungi incertae sedis</taxon>
        <taxon>Mucoromycota</taxon>
        <taxon>Mucoromycotina</taxon>
        <taxon>Mucoromycetes</taxon>
        <taxon>Mucorales</taxon>
        <taxon>Mucorineae</taxon>
        <taxon>Mucoraceae</taxon>
        <taxon>Mucor</taxon>
    </lineage>
</organism>
<evidence type="ECO:0000256" key="36">
    <source>
        <dbReference type="ARBA" id="ARBA00048309"/>
    </source>
</evidence>
<dbReference type="PROSITE" id="PS50929">
    <property type="entry name" value="ABC_TM1F"/>
    <property type="match status" value="1"/>
</dbReference>
<dbReference type="CDD" id="cd03253">
    <property type="entry name" value="ABCC_ATM1_transporter"/>
    <property type="match status" value="1"/>
</dbReference>
<keyword evidence="46" id="KW-1185">Reference proteome</keyword>
<evidence type="ECO:0000256" key="7">
    <source>
        <dbReference type="ARBA" id="ARBA00004550"/>
    </source>
</evidence>
<dbReference type="GO" id="GO:0005774">
    <property type="term" value="C:vacuolar membrane"/>
    <property type="evidence" value="ECO:0007669"/>
    <property type="project" value="TreeGrafter"/>
</dbReference>
<name>S2JRQ6_MUCC1</name>
<evidence type="ECO:0000256" key="2">
    <source>
        <dbReference type="ARBA" id="ARBA00004333"/>
    </source>
</evidence>
<evidence type="ECO:0000256" key="3">
    <source>
        <dbReference type="ARBA" id="ARBA00004337"/>
    </source>
</evidence>
<dbReference type="InterPro" id="IPR036640">
    <property type="entry name" value="ABC1_TM_sf"/>
</dbReference>
<comment type="subunit">
    <text evidence="11">Homodimer.</text>
</comment>
<evidence type="ECO:0000256" key="35">
    <source>
        <dbReference type="ARBA" id="ARBA00047789"/>
    </source>
</evidence>
<dbReference type="Pfam" id="PF16185">
    <property type="entry name" value="MTABC_N"/>
    <property type="match status" value="1"/>
</dbReference>
<dbReference type="GO" id="GO:0005524">
    <property type="term" value="F:ATP binding"/>
    <property type="evidence" value="ECO:0007669"/>
    <property type="project" value="UniProtKB-KW"/>
</dbReference>
<feature type="compositionally biased region" description="Low complexity" evidence="41">
    <location>
        <begin position="897"/>
        <end position="913"/>
    </location>
</feature>
<feature type="transmembrane region" description="Helical" evidence="42">
    <location>
        <begin position="417"/>
        <end position="436"/>
    </location>
</feature>
<dbReference type="GO" id="GO:0005886">
    <property type="term" value="C:plasma membrane"/>
    <property type="evidence" value="ECO:0007669"/>
    <property type="project" value="UniProtKB-SubCell"/>
</dbReference>
<dbReference type="GO" id="GO:0005741">
    <property type="term" value="C:mitochondrial outer membrane"/>
    <property type="evidence" value="ECO:0007669"/>
    <property type="project" value="UniProtKB-SubCell"/>
</dbReference>
<keyword evidence="26" id="KW-1015">Disulfide bond</keyword>
<feature type="domain" description="ABC transporter" evidence="43">
    <location>
        <begin position="508"/>
        <end position="742"/>
    </location>
</feature>
<keyword evidence="12" id="KW-0813">Transport</keyword>
<evidence type="ECO:0000256" key="19">
    <source>
        <dbReference type="ARBA" id="ARBA00022824"/>
    </source>
</evidence>